<accession>A0A9W7C6Q6</accession>
<name>A0A9W7C6Q6_9STRA</name>
<comment type="caution">
    <text evidence="2">The sequence shown here is derived from an EMBL/GenBank/DDBJ whole genome shotgun (WGS) entry which is preliminary data.</text>
</comment>
<keyword evidence="3" id="KW-1185">Reference proteome</keyword>
<dbReference type="Pfam" id="PF09366">
    <property type="entry name" value="DUF1997"/>
    <property type="match status" value="1"/>
</dbReference>
<keyword evidence="1" id="KW-0732">Signal</keyword>
<evidence type="ECO:0000313" key="2">
    <source>
        <dbReference type="EMBL" id="GMI03995.1"/>
    </source>
</evidence>
<dbReference type="InterPro" id="IPR018971">
    <property type="entry name" value="DUF1997"/>
</dbReference>
<gene>
    <name evidence="2" type="ORF">TrLO_g258</name>
</gene>
<dbReference type="PANTHER" id="PTHR34131:SF3">
    <property type="entry name" value="(RAP ANNOTATION RELEASE2) GALACTOSE-BINDING LIKE DOMAIN CONTAINING PROTEIN"/>
    <property type="match status" value="1"/>
</dbReference>
<dbReference type="Proteomes" id="UP001165122">
    <property type="component" value="Unassembled WGS sequence"/>
</dbReference>
<dbReference type="PANTHER" id="PTHR34131">
    <property type="entry name" value="(RAP ANNOTATION RELEASE2) GALACTOSE-BINDING LIKE DOMAIN CONTAINING PROTEIN"/>
    <property type="match status" value="1"/>
</dbReference>
<feature type="chain" id="PRO_5040944495" description="Lipid-binding serum glycoprotein C-terminal domain-containing protein" evidence="1">
    <location>
        <begin position="20"/>
        <end position="253"/>
    </location>
</feature>
<evidence type="ECO:0000313" key="3">
    <source>
        <dbReference type="Proteomes" id="UP001165122"/>
    </source>
</evidence>
<evidence type="ECO:0008006" key="4">
    <source>
        <dbReference type="Google" id="ProtNLM"/>
    </source>
</evidence>
<reference evidence="3" key="1">
    <citation type="journal article" date="2023" name="Commun. Biol.">
        <title>Genome analysis of Parmales, the sister group of diatoms, reveals the evolutionary specialization of diatoms from phago-mixotrophs to photoautotrophs.</title>
        <authorList>
            <person name="Ban H."/>
            <person name="Sato S."/>
            <person name="Yoshikawa S."/>
            <person name="Yamada K."/>
            <person name="Nakamura Y."/>
            <person name="Ichinomiya M."/>
            <person name="Sato N."/>
            <person name="Blanc-Mathieu R."/>
            <person name="Endo H."/>
            <person name="Kuwata A."/>
            <person name="Ogata H."/>
        </authorList>
    </citation>
    <scope>NUCLEOTIDE SEQUENCE [LARGE SCALE GENOMIC DNA]</scope>
    <source>
        <strain evidence="3">NIES 3700</strain>
    </source>
</reference>
<organism evidence="2 3">
    <name type="scientific">Triparma laevis f. longispina</name>
    <dbReference type="NCBI Taxonomy" id="1714387"/>
    <lineage>
        <taxon>Eukaryota</taxon>
        <taxon>Sar</taxon>
        <taxon>Stramenopiles</taxon>
        <taxon>Ochrophyta</taxon>
        <taxon>Bolidophyceae</taxon>
        <taxon>Parmales</taxon>
        <taxon>Triparmaceae</taxon>
        <taxon>Triparma</taxon>
    </lineage>
</organism>
<protein>
    <recommendedName>
        <fullName evidence="4">Lipid-binding serum glycoprotein C-terminal domain-containing protein</fullName>
    </recommendedName>
</protein>
<dbReference type="EMBL" id="BRXW01000066">
    <property type="protein sequence ID" value="GMI03995.1"/>
    <property type="molecule type" value="Genomic_DNA"/>
</dbReference>
<dbReference type="OrthoDB" id="426136at2759"/>
<evidence type="ECO:0000256" key="1">
    <source>
        <dbReference type="SAM" id="SignalP"/>
    </source>
</evidence>
<dbReference type="AlphaFoldDB" id="A0A9W7C6Q6"/>
<proteinExistence type="predicted"/>
<sequence>MNRCFSLLLLCLLFASSGSFSPLPAFKRYQMTLQSSPLNLQTLNLTTPYIPSSKIITFKSSTSQTFILSPPPSKIKEYLQLPIEEYSLLPNSTITRFTPDTFCMQLSPISLFSADFIPKLYATVSINSELPRSTINVTKVDLEGGRIARYANGKFTVNCSTVIDMNEEETGLTVTCSLSIKSPVSEQFKRLIPGRLMSSIGSKVMGKVLKGGVGFFGRGLVGDFEVWKEGGDRVGLEGGGEKVGEEEGEVVMH</sequence>
<feature type="signal peptide" evidence="1">
    <location>
        <begin position="1"/>
        <end position="19"/>
    </location>
</feature>